<dbReference type="CDD" id="cd06261">
    <property type="entry name" value="TM_PBP2"/>
    <property type="match status" value="1"/>
</dbReference>
<dbReference type="PANTHER" id="PTHR30325">
    <property type="entry name" value="MEMBRANE COMPONENT OF ABC TRANSPORTER"/>
    <property type="match status" value="1"/>
</dbReference>
<evidence type="ECO:0000256" key="4">
    <source>
        <dbReference type="ARBA" id="ARBA00023136"/>
    </source>
</evidence>
<dbReference type="InterPro" id="IPR000515">
    <property type="entry name" value="MetI-like"/>
</dbReference>
<proteinExistence type="predicted"/>
<protein>
    <submittedName>
        <fullName evidence="6">Uncharacterized protein</fullName>
    </submittedName>
</protein>
<dbReference type="AlphaFoldDB" id="A0A382R7S9"/>
<keyword evidence="2 5" id="KW-0812">Transmembrane</keyword>
<keyword evidence="4 5" id="KW-0472">Membrane</keyword>
<reference evidence="6" key="1">
    <citation type="submission" date="2018-05" db="EMBL/GenBank/DDBJ databases">
        <authorList>
            <person name="Lanie J.A."/>
            <person name="Ng W.-L."/>
            <person name="Kazmierczak K.M."/>
            <person name="Andrzejewski T.M."/>
            <person name="Davidsen T.M."/>
            <person name="Wayne K.J."/>
            <person name="Tettelin H."/>
            <person name="Glass J.I."/>
            <person name="Rusch D."/>
            <person name="Podicherti R."/>
            <person name="Tsui H.-C.T."/>
            <person name="Winkler M.E."/>
        </authorList>
    </citation>
    <scope>NUCLEOTIDE SEQUENCE</scope>
</reference>
<evidence type="ECO:0000256" key="2">
    <source>
        <dbReference type="ARBA" id="ARBA00022692"/>
    </source>
</evidence>
<name>A0A382R7S9_9ZZZZ</name>
<evidence type="ECO:0000256" key="5">
    <source>
        <dbReference type="SAM" id="Phobius"/>
    </source>
</evidence>
<evidence type="ECO:0000256" key="3">
    <source>
        <dbReference type="ARBA" id="ARBA00022989"/>
    </source>
</evidence>
<organism evidence="6">
    <name type="scientific">marine metagenome</name>
    <dbReference type="NCBI Taxonomy" id="408172"/>
    <lineage>
        <taxon>unclassified sequences</taxon>
        <taxon>metagenomes</taxon>
        <taxon>ecological metagenomes</taxon>
    </lineage>
</organism>
<accession>A0A382R7S9</accession>
<feature type="transmembrane region" description="Helical" evidence="5">
    <location>
        <begin position="236"/>
        <end position="261"/>
    </location>
</feature>
<feature type="transmembrane region" description="Helical" evidence="5">
    <location>
        <begin position="192"/>
        <end position="216"/>
    </location>
</feature>
<gene>
    <name evidence="6" type="ORF">METZ01_LOCUS346648</name>
</gene>
<sequence length="263" mass="30447">MQIQSESILQKRIKRFKSIKRGYYSLLALIFLYVLALLGPLWINNKPLMLKYDNKYYFPAIVDLLDFIPGINYPLYESKTFNQKSSRIEVDFRKLKKEINKDDNENFIVMPLYPYHPHEDLKDQLDEEYEDINKNNSYDFGEPFLDENRDGIWNENHPPTLPSGFKGRHLLGTDNTGRDVFVRIVDGYKISITFAIIVTTLSYIIGIAIGAMLGYYAGKIDLFGVRLMEIFSAIPFLFILMILASFMQPNVILLASLSVFLKG</sequence>
<dbReference type="SUPFAM" id="SSF161098">
    <property type="entry name" value="MetI-like"/>
    <property type="match status" value="1"/>
</dbReference>
<dbReference type="InterPro" id="IPR035906">
    <property type="entry name" value="MetI-like_sf"/>
</dbReference>
<dbReference type="GO" id="GO:0042884">
    <property type="term" value="P:microcin transport"/>
    <property type="evidence" value="ECO:0007669"/>
    <property type="project" value="TreeGrafter"/>
</dbReference>
<dbReference type="GO" id="GO:0016020">
    <property type="term" value="C:membrane"/>
    <property type="evidence" value="ECO:0007669"/>
    <property type="project" value="UniProtKB-SubCell"/>
</dbReference>
<feature type="non-terminal residue" evidence="6">
    <location>
        <position position="263"/>
    </location>
</feature>
<keyword evidence="3 5" id="KW-1133">Transmembrane helix</keyword>
<dbReference type="PANTHER" id="PTHR30325:SF0">
    <property type="entry name" value="INNER MEMBRANE ABC TRANSPORTER PERMEASE PROTEIN YEJE"/>
    <property type="match status" value="1"/>
</dbReference>
<dbReference type="EMBL" id="UINC01119740">
    <property type="protein sequence ID" value="SVC93794.1"/>
    <property type="molecule type" value="Genomic_DNA"/>
</dbReference>
<comment type="subcellular location">
    <subcellularLocation>
        <location evidence="1">Membrane</location>
        <topology evidence="1">Multi-pass membrane protein</topology>
    </subcellularLocation>
</comment>
<dbReference type="GO" id="GO:0055085">
    <property type="term" value="P:transmembrane transport"/>
    <property type="evidence" value="ECO:0007669"/>
    <property type="project" value="InterPro"/>
</dbReference>
<feature type="transmembrane region" description="Helical" evidence="5">
    <location>
        <begin position="21"/>
        <end position="44"/>
    </location>
</feature>
<evidence type="ECO:0000313" key="6">
    <source>
        <dbReference type="EMBL" id="SVC93794.1"/>
    </source>
</evidence>
<evidence type="ECO:0000256" key="1">
    <source>
        <dbReference type="ARBA" id="ARBA00004141"/>
    </source>
</evidence>